<feature type="domain" description="Ubiquitin-like" evidence="1">
    <location>
        <begin position="1"/>
        <end position="78"/>
    </location>
</feature>
<evidence type="ECO:0000313" key="3">
    <source>
        <dbReference type="Proteomes" id="UP001159428"/>
    </source>
</evidence>
<dbReference type="SUPFAM" id="SSF54236">
    <property type="entry name" value="Ubiquitin-like"/>
    <property type="match status" value="1"/>
</dbReference>
<sequence length="521" mass="59772">MEFYVEYHSPEGNWENGKTKLSVPALNTTTIEDVKYMLQVRIQVPVCDQRLFYQGRALTDDQMTLSRLYFREGDTLHLQFTAVADIQGMIELLDVLKKCAREIEEKPGNKLPDLNEDSPDVWQFYDRLLYTVEELGSFFLPWKCPRTVAQRHFFVQERGFDAFLEVFKFSRQLFLTEQQERDLILNENLQEAATTQFPLECLFNQRQLFLQMCCLCSLWNFGETIEDRRFLLSKDIFPLSVDALLLQTVPLKETSHIDMSSLAVNVNETAIGCFAGLVECDFNIQEKVSNMPAVVNKLLFMIDRYQSEPAGYSLFSSQVASNALFYCTFNVKSAQSLVNCGAVEKLLHITKAFLNDKDGNTPLRYYCCLSLARMCSAPLVKLDIDTCMAIHELIDLFLDSHVPNEISEWEEKSSYVWMTMVPLVHLAFAGRIENNRQRSSSTQKLGIFSLVHMLSIEENRQLALSENLFPYLVCLSWHLPCDGKEKLRTVLANNVFTPPSLKVAAKSVLALMRGLDMVFNL</sequence>
<dbReference type="InterPro" id="IPR016024">
    <property type="entry name" value="ARM-type_fold"/>
</dbReference>
<dbReference type="Gene3D" id="3.10.20.90">
    <property type="entry name" value="Phosphatidylinositol 3-kinase Catalytic Subunit, Chain A, domain 1"/>
    <property type="match status" value="1"/>
</dbReference>
<dbReference type="InterPro" id="IPR011989">
    <property type="entry name" value="ARM-like"/>
</dbReference>
<dbReference type="InterPro" id="IPR029071">
    <property type="entry name" value="Ubiquitin-like_domsf"/>
</dbReference>
<keyword evidence="3" id="KW-1185">Reference proteome</keyword>
<dbReference type="InterPro" id="IPR000626">
    <property type="entry name" value="Ubiquitin-like_dom"/>
</dbReference>
<dbReference type="Proteomes" id="UP001159428">
    <property type="component" value="Unassembled WGS sequence"/>
</dbReference>
<dbReference type="PROSITE" id="PS50053">
    <property type="entry name" value="UBIQUITIN_2"/>
    <property type="match status" value="1"/>
</dbReference>
<dbReference type="EMBL" id="CALNXJ010000031">
    <property type="protein sequence ID" value="CAH3137829.1"/>
    <property type="molecule type" value="Genomic_DNA"/>
</dbReference>
<dbReference type="Gene3D" id="1.25.10.10">
    <property type="entry name" value="Leucine-rich Repeat Variant"/>
    <property type="match status" value="1"/>
</dbReference>
<dbReference type="SUPFAM" id="SSF48371">
    <property type="entry name" value="ARM repeat"/>
    <property type="match status" value="1"/>
</dbReference>
<comment type="caution">
    <text evidence="2">The sequence shown here is derived from an EMBL/GenBank/DDBJ whole genome shotgun (WGS) entry which is preliminary data.</text>
</comment>
<reference evidence="2 3" key="1">
    <citation type="submission" date="2022-05" db="EMBL/GenBank/DDBJ databases">
        <authorList>
            <consortium name="Genoscope - CEA"/>
            <person name="William W."/>
        </authorList>
    </citation>
    <scope>NUCLEOTIDE SEQUENCE [LARGE SCALE GENOMIC DNA]</scope>
</reference>
<evidence type="ECO:0000313" key="2">
    <source>
        <dbReference type="EMBL" id="CAH3137829.1"/>
    </source>
</evidence>
<proteinExistence type="predicted"/>
<accession>A0AAU9X6A4</accession>
<dbReference type="Pfam" id="PF00240">
    <property type="entry name" value="ubiquitin"/>
    <property type="match status" value="1"/>
</dbReference>
<dbReference type="AlphaFoldDB" id="A0AAU9X6A4"/>
<organism evidence="2 3">
    <name type="scientific">Pocillopora meandrina</name>
    <dbReference type="NCBI Taxonomy" id="46732"/>
    <lineage>
        <taxon>Eukaryota</taxon>
        <taxon>Metazoa</taxon>
        <taxon>Cnidaria</taxon>
        <taxon>Anthozoa</taxon>
        <taxon>Hexacorallia</taxon>
        <taxon>Scleractinia</taxon>
        <taxon>Astrocoeniina</taxon>
        <taxon>Pocilloporidae</taxon>
        <taxon>Pocillopora</taxon>
    </lineage>
</organism>
<gene>
    <name evidence="2" type="ORF">PMEA_00017877</name>
</gene>
<evidence type="ECO:0000259" key="1">
    <source>
        <dbReference type="PROSITE" id="PS50053"/>
    </source>
</evidence>
<name>A0AAU9X6A4_9CNID</name>
<protein>
    <recommendedName>
        <fullName evidence="1">Ubiquitin-like domain-containing protein</fullName>
    </recommendedName>
</protein>